<evidence type="ECO:0000313" key="1">
    <source>
        <dbReference type="EMBL" id="KAE8153997.1"/>
    </source>
</evidence>
<sequence>MTQRHPLNVRLDSNRASNPITYNVDVTLLNGPYLYLGSPIPLKVQLTATHGTRFSVWLNDFQTLLLGEAEFRAGGLTERDTQVHIIQTMTNIRYNVYNSDSSSERAICIGENLWNNHRVPDTAMPSFETCNINQSYKLDVRLGFQSGISKVCNVRKTT</sequence>
<evidence type="ECO:0000313" key="2">
    <source>
        <dbReference type="Proteomes" id="UP000325780"/>
    </source>
</evidence>
<dbReference type="Proteomes" id="UP000325780">
    <property type="component" value="Unassembled WGS sequence"/>
</dbReference>
<name>A0A5N6U5S7_ASPAV</name>
<dbReference type="CDD" id="cd22952">
    <property type="entry name" value="ART10-like"/>
    <property type="match status" value="1"/>
</dbReference>
<dbReference type="EMBL" id="ML742033">
    <property type="protein sequence ID" value="KAE8153997.1"/>
    <property type="molecule type" value="Genomic_DNA"/>
</dbReference>
<keyword evidence="2" id="KW-1185">Reference proteome</keyword>
<dbReference type="OrthoDB" id="3365616at2759"/>
<accession>A0A5N6U5S7</accession>
<dbReference type="AlphaFoldDB" id="A0A5N6U5S7"/>
<gene>
    <name evidence="1" type="ORF">BDV25DRAFT_5769</name>
</gene>
<protein>
    <submittedName>
        <fullName evidence="1">Uncharacterized protein</fullName>
    </submittedName>
</protein>
<reference evidence="1 2" key="1">
    <citation type="submission" date="2019-04" db="EMBL/GenBank/DDBJ databases">
        <title>Friends and foes A comparative genomics study of 23 Aspergillus species from section Flavi.</title>
        <authorList>
            <consortium name="DOE Joint Genome Institute"/>
            <person name="Kjaerbolling I."/>
            <person name="Vesth T."/>
            <person name="Frisvad J.C."/>
            <person name="Nybo J.L."/>
            <person name="Theobald S."/>
            <person name="Kildgaard S."/>
            <person name="Isbrandt T."/>
            <person name="Kuo A."/>
            <person name="Sato A."/>
            <person name="Lyhne E.K."/>
            <person name="Kogle M.E."/>
            <person name="Wiebenga A."/>
            <person name="Kun R.S."/>
            <person name="Lubbers R.J."/>
            <person name="Makela M.R."/>
            <person name="Barry K."/>
            <person name="Chovatia M."/>
            <person name="Clum A."/>
            <person name="Daum C."/>
            <person name="Haridas S."/>
            <person name="He G."/>
            <person name="LaButti K."/>
            <person name="Lipzen A."/>
            <person name="Mondo S."/>
            <person name="Riley R."/>
            <person name="Salamov A."/>
            <person name="Simmons B.A."/>
            <person name="Magnuson J.K."/>
            <person name="Henrissat B."/>
            <person name="Mortensen U.H."/>
            <person name="Larsen T.O."/>
            <person name="Devries R.P."/>
            <person name="Grigoriev I.V."/>
            <person name="Machida M."/>
            <person name="Baker S.E."/>
            <person name="Andersen M.R."/>
        </authorList>
    </citation>
    <scope>NUCLEOTIDE SEQUENCE [LARGE SCALE GENOMIC DNA]</scope>
    <source>
        <strain evidence="1 2">IBT 18842</strain>
    </source>
</reference>
<proteinExistence type="predicted"/>
<organism evidence="1 2">
    <name type="scientific">Aspergillus avenaceus</name>
    <dbReference type="NCBI Taxonomy" id="36643"/>
    <lineage>
        <taxon>Eukaryota</taxon>
        <taxon>Fungi</taxon>
        <taxon>Dikarya</taxon>
        <taxon>Ascomycota</taxon>
        <taxon>Pezizomycotina</taxon>
        <taxon>Eurotiomycetes</taxon>
        <taxon>Eurotiomycetidae</taxon>
        <taxon>Eurotiales</taxon>
        <taxon>Aspergillaceae</taxon>
        <taxon>Aspergillus</taxon>
        <taxon>Aspergillus subgen. Circumdati</taxon>
    </lineage>
</organism>